<evidence type="ECO:0008006" key="3">
    <source>
        <dbReference type="Google" id="ProtNLM"/>
    </source>
</evidence>
<dbReference type="EMBL" id="LT629745">
    <property type="protein sequence ID" value="SDR84405.1"/>
    <property type="molecule type" value="Genomic_DNA"/>
</dbReference>
<dbReference type="Proteomes" id="UP000198858">
    <property type="component" value="Chromosome I"/>
</dbReference>
<name>A0A1H1MDH0_9FLAO</name>
<reference evidence="1 2" key="1">
    <citation type="submission" date="2016-10" db="EMBL/GenBank/DDBJ databases">
        <authorList>
            <person name="Varghese N."/>
            <person name="Submissions S."/>
        </authorList>
    </citation>
    <scope>NUCLEOTIDE SEQUENCE [LARGE SCALE GENOMIC DNA]</scope>
    <source>
        <strain evidence="1 2">Mar_2010_102</strain>
    </source>
</reference>
<dbReference type="STRING" id="1250231.SAMN04488552_1247"/>
<dbReference type="InterPro" id="IPR025366">
    <property type="entry name" value="DUF4270"/>
</dbReference>
<protein>
    <recommendedName>
        <fullName evidence="3">DUF4270 domain-containing protein</fullName>
    </recommendedName>
</protein>
<keyword evidence="2" id="KW-1185">Reference proteome</keyword>
<proteinExistence type="predicted"/>
<dbReference type="Pfam" id="PF14092">
    <property type="entry name" value="DUF4270"/>
    <property type="match status" value="1"/>
</dbReference>
<dbReference type="RefSeq" id="WP_089661715.1">
    <property type="nucleotide sequence ID" value="NZ_LT629745.1"/>
</dbReference>
<dbReference type="AlphaFoldDB" id="A0A1H1MDH0"/>
<gene>
    <name evidence="1" type="ORF">SAMN04488552_1247</name>
</gene>
<accession>A0A1H1MDH0</accession>
<evidence type="ECO:0000313" key="2">
    <source>
        <dbReference type="Proteomes" id="UP000198858"/>
    </source>
</evidence>
<dbReference type="PROSITE" id="PS51257">
    <property type="entry name" value="PROKAR_LIPOPROTEIN"/>
    <property type="match status" value="1"/>
</dbReference>
<sequence>MKLNRLFQITAITAVIFGFIGCDEEFTEVGGEIINNPSNVELREIEVNAYSQVVNSIQTNNLSNSILGVNNNPVYGESAASIITQLTLSSENPEFGENVQLDSVVMTIPYFSTEIQNSVDGEILYALDSIYGNESFKLSVYETSYFLNDLDPDAGFEQSQKYYSDQQSNVEQNILGEALIVKEDFKPSSASFTSYEVNVDGVNDTIVNAPALRVHLPVDYFQNKIIAKEGSTELLNNNNFKNYLRSLLIKAESNGSGGSQILLNFAEQGRTPKISLYYKKDSDDGDETEQVRGSFALNMTGNRFNTFEGEFPEDVTQAINAQTSETGAEDLYIKAEEGSMAVIELFTDAEELEALRSEELLINEADLTFYVNESLVNGGDEPRRLYLYDLTNNTFLADYALDITYSVANPDASITNFSEVVAEDESGKYYNIRITNHVSRIINNDAENVKLGLVIVPNINSAVSRGAQGSLGGSLMSATREMPELIDQIPSVNSLTPTGTVLHGNLSNDDDKRLKLKIYYTNFN</sequence>
<organism evidence="1 2">
    <name type="scientific">Christiangramia echinicola</name>
    <dbReference type="NCBI Taxonomy" id="279359"/>
    <lineage>
        <taxon>Bacteria</taxon>
        <taxon>Pseudomonadati</taxon>
        <taxon>Bacteroidota</taxon>
        <taxon>Flavobacteriia</taxon>
        <taxon>Flavobacteriales</taxon>
        <taxon>Flavobacteriaceae</taxon>
        <taxon>Christiangramia</taxon>
    </lineage>
</organism>
<evidence type="ECO:0000313" key="1">
    <source>
        <dbReference type="EMBL" id="SDR84405.1"/>
    </source>
</evidence>